<evidence type="ECO:0000256" key="1">
    <source>
        <dbReference type="SAM" id="Phobius"/>
    </source>
</evidence>
<sequence length="427" mass="47125">MYRSTRFDWLTGWLKAAHLRLAETLSRHASSAATRGGVRLPALVESVEYLSDALTASRATSGLIQKSFLAFVVAPAICFWLYAAFWQSERFVAETKMTVREAQKREPAKGPDAASIVAKLSGGLASHDAQNAYMVLAYIKSRAIIEDLGGAAYFERLFSSPAVDYFSRLDRSAFLEEIWKYWLSHVAASVENVSGILTVRLDAFKAVDANETVRDIVRLSEALVNKITLRNRADALARAETEVTSARERLARAREETLKFRNRNLIIDPASRATGIGELIGKLSIERIDLLSSLSTFSASLSADAPSQRLQRTRLAIVDRQIADLRRKLTDGQGSGAVSEQIASYENLKLDEQFAERVYSIALAAYESARQDLERQQLYLVTIVPPTFPEAATYPKVLANSSLLFGALLIAWAIIVLIVASVADQTT</sequence>
<dbReference type="PANTHER" id="PTHR32309">
    <property type="entry name" value="TYROSINE-PROTEIN KINASE"/>
    <property type="match status" value="1"/>
</dbReference>
<proteinExistence type="predicted"/>
<keyword evidence="1" id="KW-1133">Transmembrane helix</keyword>
<dbReference type="GO" id="GO:0005886">
    <property type="term" value="C:plasma membrane"/>
    <property type="evidence" value="ECO:0007669"/>
    <property type="project" value="TreeGrafter"/>
</dbReference>
<accession>A0AA48RC10</accession>
<dbReference type="EMBL" id="OY288114">
    <property type="protein sequence ID" value="CAJ0890473.1"/>
    <property type="molecule type" value="Genomic_DNA"/>
</dbReference>
<keyword evidence="1" id="KW-0472">Membrane</keyword>
<protein>
    <submittedName>
        <fullName evidence="2">Uncharacterized protein</fullName>
    </submittedName>
</protein>
<evidence type="ECO:0000313" key="2">
    <source>
        <dbReference type="EMBL" id="CAJ0890473.1"/>
    </source>
</evidence>
<dbReference type="InterPro" id="IPR050445">
    <property type="entry name" value="Bact_polysacc_biosynth/exp"/>
</dbReference>
<dbReference type="GO" id="GO:0004713">
    <property type="term" value="F:protein tyrosine kinase activity"/>
    <property type="evidence" value="ECO:0007669"/>
    <property type="project" value="TreeGrafter"/>
</dbReference>
<dbReference type="AlphaFoldDB" id="A0AA48RC10"/>
<feature type="transmembrane region" description="Helical" evidence="1">
    <location>
        <begin position="403"/>
        <end position="423"/>
    </location>
</feature>
<gene>
    <name evidence="2" type="ORF">AMST5_04053</name>
</gene>
<keyword evidence="1" id="KW-0812">Transmembrane</keyword>
<feature type="transmembrane region" description="Helical" evidence="1">
    <location>
        <begin position="68"/>
        <end position="86"/>
    </location>
</feature>
<organism evidence="2">
    <name type="scientific">freshwater sediment metagenome</name>
    <dbReference type="NCBI Taxonomy" id="556182"/>
    <lineage>
        <taxon>unclassified sequences</taxon>
        <taxon>metagenomes</taxon>
        <taxon>ecological metagenomes</taxon>
    </lineage>
</organism>
<dbReference type="PANTHER" id="PTHR32309:SF13">
    <property type="entry name" value="FERRIC ENTEROBACTIN TRANSPORT PROTEIN FEPE"/>
    <property type="match status" value="1"/>
</dbReference>
<reference evidence="2" key="1">
    <citation type="submission" date="2023-07" db="EMBL/GenBank/DDBJ databases">
        <authorList>
            <person name="Pelsma A.J. K."/>
        </authorList>
    </citation>
    <scope>NUCLEOTIDE SEQUENCE</scope>
</reference>
<name>A0AA48RC10_9ZZZZ</name>